<feature type="region of interest" description="Disordered" evidence="3">
    <location>
        <begin position="561"/>
        <end position="740"/>
    </location>
</feature>
<comment type="caution">
    <text evidence="6">The sequence shown here is derived from an EMBL/GenBank/DDBJ whole genome shotgun (WGS) entry which is preliminary data.</text>
</comment>
<evidence type="ECO:0000256" key="2">
    <source>
        <dbReference type="HAMAP-Rule" id="MF_01867"/>
    </source>
</evidence>
<comment type="similarity">
    <text evidence="2">Belongs to the BshC family.</text>
</comment>
<reference evidence="6" key="1">
    <citation type="submission" date="2010-10" db="EMBL/GenBank/DDBJ databases">
        <authorList>
            <consortium name="US DOE Joint Genome Institute (JGI-PGF)"/>
            <person name="Lucas S."/>
            <person name="Copeland A."/>
            <person name="Lapidus A."/>
            <person name="Bruce D."/>
            <person name="Goodwin L."/>
            <person name="Pitluck S."/>
            <person name="Kyrpides N."/>
            <person name="Mavromatis K."/>
            <person name="Detter J.C."/>
            <person name="Han C."/>
            <person name="Land M."/>
            <person name="Hauser L."/>
            <person name="Markowitz V."/>
            <person name="Cheng J.-F."/>
            <person name="Hugenholtz P."/>
            <person name="Woyke T."/>
            <person name="Wu D."/>
            <person name="Pukall R."/>
            <person name="Wahrenburg C."/>
            <person name="Brambilla E."/>
            <person name="Klenk H.-P."/>
            <person name="Eisen J.A."/>
        </authorList>
    </citation>
    <scope>NUCLEOTIDE SEQUENCE [LARGE SCALE GENOMIC DNA]</scope>
    <source>
        <strain evidence="6">DSM 13965</strain>
    </source>
</reference>
<dbReference type="eggNOG" id="COG4365">
    <property type="taxonomic scope" value="Bacteria"/>
</dbReference>
<gene>
    <name evidence="2" type="primary">bshC</name>
    <name evidence="6" type="ORF">ThesuDRAFT_00194</name>
</gene>
<evidence type="ECO:0000256" key="1">
    <source>
        <dbReference type="ARBA" id="ARBA00022598"/>
    </source>
</evidence>
<proteinExistence type="inferred from homology"/>
<dbReference type="HOGENOM" id="CLU_022249_1_0_9"/>
<dbReference type="HAMAP" id="MF_01867">
    <property type="entry name" value="BshC"/>
    <property type="match status" value="1"/>
</dbReference>
<keyword evidence="7" id="KW-1185">Reference proteome</keyword>
<sequence length="740" mass="80711">MLTRGRDRPVQIQPLEQLEWVYPDFFVHYQRDFERVRPFFHYNPQDESAFARRAQVLERLPHRPPREAVAQALAAYNAALDAEEPALEAARRLADPRALVVVGGQQPGLATGPLYTVYKALGIIRWAQRLAGALNRPVVPVFWLATEDHDLAECNQLHLLDDRGRLHRLALPFPAARAGGQPPVGTLPLVPAARALIAEMARLAGVPAGHPVVEVLEDARQRSQNLGQWVGRLLARLFSRDGLVILDPMDSVLRRLSRPLFQRAVVRREAIHRELAAAAQRLQRRGYRPGLDVDPAHTNLFYFDGRRRAALLWQDGRFADRHGRLAFSPADLARELERRPEAFSPNVVLRPLVQDWLLPVVGFVVGPGEALYLAQLGDVYPLFGLEMPVVLPRPGFTLVEPAAVERLGRYRATVGEVLADPAGLRRRVLQELDPVGIDDRFASLRQQFKDLYAALLDDLERVRPELRSLGQDNLGRILMQVDYLHRKTWQHHRRRQREAGRDLDWLEGSLRPAGQPQERVHNVFPYLMRYGERWLRSLLRAPWPGGHQLVFLDPPGDEPGILPAIAAPAHAPGLPPERATGAGRHAGPPDAGGGDASGAGGSGASGAGRTASPVPAAPGHGWRKAALPPAGSRVQRRHRDRQGAPGGDRARGGGAGPGRHAHLAGHGGGSARLPLGDPGGRGGAGDPALPVHRPGGPGGGPGRGRGLAGRGSGPSPPGNPQRARVHRGVPGRVAVVQRRR</sequence>
<dbReference type="InterPro" id="IPR055399">
    <property type="entry name" value="CC_BshC"/>
</dbReference>
<feature type="domain" description="Bacillithiol biosynthesis BshC C-terminal coiled-coil" evidence="5">
    <location>
        <begin position="396"/>
        <end position="546"/>
    </location>
</feature>
<feature type="domain" description="Bacillithiol biosynthesis BshC N-terminal Rossmann-like" evidence="4">
    <location>
        <begin position="24"/>
        <end position="393"/>
    </location>
</feature>
<protein>
    <recommendedName>
        <fullName evidence="2">Putative cysteine ligase BshC</fullName>
        <ecNumber evidence="2">6.-.-.-</ecNumber>
    </recommendedName>
</protein>
<comment type="function">
    <text evidence="2">Involved in bacillithiol (BSH) biosynthesis. May catalyze the last step of the pathway, the addition of cysteine to glucosamine malate (GlcN-Mal) to generate BSH.</text>
</comment>
<dbReference type="Pfam" id="PF10079">
    <property type="entry name" value="Rossmann-like_BshC"/>
    <property type="match status" value="1"/>
</dbReference>
<evidence type="ECO:0000313" key="6">
    <source>
        <dbReference type="EMBL" id="EKP93948.1"/>
    </source>
</evidence>
<evidence type="ECO:0000313" key="7">
    <source>
        <dbReference type="Proteomes" id="UP000005710"/>
    </source>
</evidence>
<reference evidence="6" key="2">
    <citation type="submission" date="2012-10" db="EMBL/GenBank/DDBJ databases">
        <title>Improved high-quality draft of Thermaerobacter subterraneus C21, DSM 13965.</title>
        <authorList>
            <consortium name="DOE Joint Genome Institute"/>
            <person name="Eisen J."/>
            <person name="Huntemann M."/>
            <person name="Wei C.-L."/>
            <person name="Han J."/>
            <person name="Detter J.C."/>
            <person name="Han C."/>
            <person name="Tapia R."/>
            <person name="Chen A."/>
            <person name="Kyrpides N."/>
            <person name="Mavromatis K."/>
            <person name="Markowitz V."/>
            <person name="Szeto E."/>
            <person name="Ivanova N."/>
            <person name="Mikhailova N."/>
            <person name="Ovchinnikova G."/>
            <person name="Pagani I."/>
            <person name="Pati A."/>
            <person name="Goodwin L."/>
            <person name="Nordberg H.P."/>
            <person name="Cantor M.N."/>
            <person name="Hua S.X."/>
            <person name="Woyke T."/>
            <person name="Eisen J."/>
            <person name="Klenk H.-P."/>
        </authorList>
    </citation>
    <scope>NUCLEOTIDE SEQUENCE [LARGE SCALE GENOMIC DNA]</scope>
    <source>
        <strain evidence="6">DSM 13965</strain>
    </source>
</reference>
<evidence type="ECO:0000259" key="5">
    <source>
        <dbReference type="Pfam" id="PF24850"/>
    </source>
</evidence>
<dbReference type="NCBIfam" id="TIGR03998">
    <property type="entry name" value="thiol_BshC"/>
    <property type="match status" value="1"/>
</dbReference>
<accession>K6PYX2</accession>
<evidence type="ECO:0000256" key="3">
    <source>
        <dbReference type="SAM" id="MobiDB-lite"/>
    </source>
</evidence>
<dbReference type="GO" id="GO:0016874">
    <property type="term" value="F:ligase activity"/>
    <property type="evidence" value="ECO:0007669"/>
    <property type="project" value="UniProtKB-UniRule"/>
</dbReference>
<evidence type="ECO:0000259" key="4">
    <source>
        <dbReference type="Pfam" id="PF10079"/>
    </source>
</evidence>
<dbReference type="AlphaFoldDB" id="K6PYX2"/>
<dbReference type="EC" id="6.-.-.-" evidence="2"/>
<dbReference type="InterPro" id="IPR055398">
    <property type="entry name" value="Rossmann-like_BshC"/>
</dbReference>
<keyword evidence="1 2" id="KW-0436">Ligase</keyword>
<organism evidence="6 7">
    <name type="scientific">Thermaerobacter subterraneus DSM 13965</name>
    <dbReference type="NCBI Taxonomy" id="867903"/>
    <lineage>
        <taxon>Bacteria</taxon>
        <taxon>Bacillati</taxon>
        <taxon>Bacillota</taxon>
        <taxon>Clostridia</taxon>
        <taxon>Eubacteriales</taxon>
        <taxon>Clostridiales Family XVII. Incertae Sedis</taxon>
        <taxon>Thermaerobacter</taxon>
    </lineage>
</organism>
<feature type="compositionally biased region" description="Low complexity" evidence="3">
    <location>
        <begin position="561"/>
        <end position="572"/>
    </location>
</feature>
<dbReference type="InterPro" id="IPR011199">
    <property type="entry name" value="Bacillithiol_biosynth_BshC"/>
</dbReference>
<dbReference type="EMBL" id="AENY02000004">
    <property type="protein sequence ID" value="EKP93948.1"/>
    <property type="molecule type" value="Genomic_DNA"/>
</dbReference>
<dbReference type="Pfam" id="PF24850">
    <property type="entry name" value="CC_BshC"/>
    <property type="match status" value="1"/>
</dbReference>
<dbReference type="STRING" id="867903.ThesuDRAFT_00194"/>
<name>K6PYX2_9FIRM</name>
<feature type="compositionally biased region" description="Gly residues" evidence="3">
    <location>
        <begin position="695"/>
        <end position="712"/>
    </location>
</feature>
<feature type="compositionally biased region" description="Gly residues" evidence="3">
    <location>
        <begin position="590"/>
        <end position="606"/>
    </location>
</feature>
<dbReference type="Proteomes" id="UP000005710">
    <property type="component" value="Unassembled WGS sequence"/>
</dbReference>